<accession>A0AAN9KJH7</accession>
<proteinExistence type="predicted"/>
<protein>
    <submittedName>
        <fullName evidence="2">Uncharacterized protein</fullName>
    </submittedName>
</protein>
<reference evidence="2 3" key="1">
    <citation type="submission" date="2024-01" db="EMBL/GenBank/DDBJ databases">
        <title>The genomes of 5 underutilized Papilionoideae crops provide insights into root nodulation and disease resistance.</title>
        <authorList>
            <person name="Yuan L."/>
        </authorList>
    </citation>
    <scope>NUCLEOTIDE SEQUENCE [LARGE SCALE GENOMIC DNA]</scope>
    <source>
        <strain evidence="2">LY-2023</strain>
        <tissue evidence="2">Leaf</tissue>
    </source>
</reference>
<evidence type="ECO:0000313" key="3">
    <source>
        <dbReference type="Proteomes" id="UP001359559"/>
    </source>
</evidence>
<keyword evidence="3" id="KW-1185">Reference proteome</keyword>
<feature type="compositionally biased region" description="Basic and acidic residues" evidence="1">
    <location>
        <begin position="180"/>
        <end position="189"/>
    </location>
</feature>
<evidence type="ECO:0000313" key="2">
    <source>
        <dbReference type="EMBL" id="KAK7318314.1"/>
    </source>
</evidence>
<dbReference type="AlphaFoldDB" id="A0AAN9KJH7"/>
<gene>
    <name evidence="2" type="ORF">RJT34_03013</name>
</gene>
<feature type="compositionally biased region" description="Acidic residues" evidence="1">
    <location>
        <begin position="190"/>
        <end position="202"/>
    </location>
</feature>
<dbReference type="EMBL" id="JAYKXN010000001">
    <property type="protein sequence ID" value="KAK7318314.1"/>
    <property type="molecule type" value="Genomic_DNA"/>
</dbReference>
<feature type="region of interest" description="Disordered" evidence="1">
    <location>
        <begin position="165"/>
        <end position="206"/>
    </location>
</feature>
<evidence type="ECO:0000256" key="1">
    <source>
        <dbReference type="SAM" id="MobiDB-lite"/>
    </source>
</evidence>
<feature type="region of interest" description="Disordered" evidence="1">
    <location>
        <begin position="1"/>
        <end position="85"/>
    </location>
</feature>
<organism evidence="2 3">
    <name type="scientific">Clitoria ternatea</name>
    <name type="common">Butterfly pea</name>
    <dbReference type="NCBI Taxonomy" id="43366"/>
    <lineage>
        <taxon>Eukaryota</taxon>
        <taxon>Viridiplantae</taxon>
        <taxon>Streptophyta</taxon>
        <taxon>Embryophyta</taxon>
        <taxon>Tracheophyta</taxon>
        <taxon>Spermatophyta</taxon>
        <taxon>Magnoliopsida</taxon>
        <taxon>eudicotyledons</taxon>
        <taxon>Gunneridae</taxon>
        <taxon>Pentapetalae</taxon>
        <taxon>rosids</taxon>
        <taxon>fabids</taxon>
        <taxon>Fabales</taxon>
        <taxon>Fabaceae</taxon>
        <taxon>Papilionoideae</taxon>
        <taxon>50 kb inversion clade</taxon>
        <taxon>NPAAA clade</taxon>
        <taxon>indigoferoid/millettioid clade</taxon>
        <taxon>Phaseoleae</taxon>
        <taxon>Clitoria</taxon>
    </lineage>
</organism>
<dbReference type="Proteomes" id="UP001359559">
    <property type="component" value="Unassembled WGS sequence"/>
</dbReference>
<name>A0AAN9KJH7_CLITE</name>
<sequence length="327" mass="36585">MGIGNSKLNGAEGESVSIPAKIRPMLTGKFEEFKKRRNVTQSKKQLLNDFAEEDPNSSQSSHRETTTTTTKTQDKKVSYPNEIQPPIQEIGVSRAITITTEKLSRVVPMPNSTCEIEDNNPNMEQVQNDKDFNQGKVIHAAEIAEVEVKTEDGKFAEQRLENEQKICVEETPKPGNKQKGGVENHKGSNDDDNDKDDDEDGSEVVNRFLCPGSPSFRIYCIEAEEMNGEECNKPPTIVMHHKSHSAAESTTSRNSNEVVQVGQIEPIKRRGSKKKFGTMKTLLRVLKKSHRWKVPSIGFMNKLHLDSNNKHLSGGLSPDAFHQNIFS</sequence>
<comment type="caution">
    <text evidence="2">The sequence shown here is derived from an EMBL/GenBank/DDBJ whole genome shotgun (WGS) entry which is preliminary data.</text>
</comment>